<name>A0ABY6KRI0_9ARAC</name>
<evidence type="ECO:0000313" key="1">
    <source>
        <dbReference type="EMBL" id="UYV71273.1"/>
    </source>
</evidence>
<sequence length="175" mass="19763">MPGRRKIRKRGGRTKLRGVLQASCCLKRSDCCLPPTPCTSCKILEGSTNFCLLFCSCFPSPCCSWNCCYNTQLTPDHIYPASPLYGRHQSRTGHFKEMKINPDMTTGTAVTTPNSLRTIYTRPALYMADINPKQDIHMDTSVCRYCDQGAWTDLICSMDKTPPTPPPKNYYFIDN</sequence>
<organism evidence="1 2">
    <name type="scientific">Cordylochernes scorpioides</name>
    <dbReference type="NCBI Taxonomy" id="51811"/>
    <lineage>
        <taxon>Eukaryota</taxon>
        <taxon>Metazoa</taxon>
        <taxon>Ecdysozoa</taxon>
        <taxon>Arthropoda</taxon>
        <taxon>Chelicerata</taxon>
        <taxon>Arachnida</taxon>
        <taxon>Pseudoscorpiones</taxon>
        <taxon>Cheliferoidea</taxon>
        <taxon>Chernetidae</taxon>
        <taxon>Cordylochernes</taxon>
    </lineage>
</organism>
<gene>
    <name evidence="1" type="ORF">LAZ67_8002471</name>
</gene>
<protein>
    <submittedName>
        <fullName evidence="1">Uncharacterized protein</fullName>
    </submittedName>
</protein>
<proteinExistence type="predicted"/>
<dbReference type="EMBL" id="CP092870">
    <property type="protein sequence ID" value="UYV71273.1"/>
    <property type="molecule type" value="Genomic_DNA"/>
</dbReference>
<dbReference type="Proteomes" id="UP001235939">
    <property type="component" value="Chromosome 08"/>
</dbReference>
<evidence type="ECO:0000313" key="2">
    <source>
        <dbReference type="Proteomes" id="UP001235939"/>
    </source>
</evidence>
<reference evidence="1 2" key="1">
    <citation type="submission" date="2022-01" db="EMBL/GenBank/DDBJ databases">
        <title>A chromosomal length assembly of Cordylochernes scorpioides.</title>
        <authorList>
            <person name="Zeh D."/>
            <person name="Zeh J."/>
        </authorList>
    </citation>
    <scope>NUCLEOTIDE SEQUENCE [LARGE SCALE GENOMIC DNA]</scope>
    <source>
        <strain evidence="1">IN4F17</strain>
        <tissue evidence="1">Whole Body</tissue>
    </source>
</reference>
<keyword evidence="2" id="KW-1185">Reference proteome</keyword>
<accession>A0ABY6KRI0</accession>